<gene>
    <name evidence="1" type="ORF">NMP03_12610</name>
</gene>
<keyword evidence="2" id="KW-1185">Reference proteome</keyword>
<evidence type="ECO:0000313" key="1">
    <source>
        <dbReference type="EMBL" id="UUL82020.1"/>
    </source>
</evidence>
<name>A0ABY5L8H2_9SPHN</name>
<evidence type="ECO:0000313" key="2">
    <source>
        <dbReference type="Proteomes" id="UP001058533"/>
    </source>
</evidence>
<dbReference type="RefSeq" id="WP_256505787.1">
    <property type="nucleotide sequence ID" value="NZ_CP101740.1"/>
</dbReference>
<protein>
    <recommendedName>
        <fullName evidence="3">Lipoprotein</fullName>
    </recommendedName>
</protein>
<reference evidence="1" key="1">
    <citation type="submission" date="2022-07" db="EMBL/GenBank/DDBJ databases">
        <title>Sphingomonas sp. nov., a novel bacterium isolated from the north slope of the Mount Everest.</title>
        <authorList>
            <person name="Cui X."/>
            <person name="Liu Y."/>
        </authorList>
    </citation>
    <scope>NUCLEOTIDE SEQUENCE</scope>
    <source>
        <strain evidence="1">S5-59</strain>
    </source>
</reference>
<organism evidence="1 2">
    <name type="scientific">Sphingomonas qomolangmaensis</name>
    <dbReference type="NCBI Taxonomy" id="2918765"/>
    <lineage>
        <taxon>Bacteria</taxon>
        <taxon>Pseudomonadati</taxon>
        <taxon>Pseudomonadota</taxon>
        <taxon>Alphaproteobacteria</taxon>
        <taxon>Sphingomonadales</taxon>
        <taxon>Sphingomonadaceae</taxon>
        <taxon>Sphingomonas</taxon>
    </lineage>
</organism>
<evidence type="ECO:0008006" key="3">
    <source>
        <dbReference type="Google" id="ProtNLM"/>
    </source>
</evidence>
<dbReference type="EMBL" id="CP101740">
    <property type="protein sequence ID" value="UUL82020.1"/>
    <property type="molecule type" value="Genomic_DNA"/>
</dbReference>
<sequence length="75" mass="7900">MDPLFYVIAIMGCGDVGNSCQEARVEPARYESAAQCQAAMGDALVRNSDLSFPVVSAACQTNGQRMAQANSRKAG</sequence>
<proteinExistence type="predicted"/>
<dbReference type="Proteomes" id="UP001058533">
    <property type="component" value="Chromosome"/>
</dbReference>
<accession>A0ABY5L8H2</accession>